<dbReference type="Pfam" id="PF26079">
    <property type="entry name" value="Baseplate_J_C"/>
    <property type="match status" value="1"/>
</dbReference>
<evidence type="ECO:0000259" key="1">
    <source>
        <dbReference type="Pfam" id="PF26079"/>
    </source>
</evidence>
<protein>
    <submittedName>
        <fullName evidence="2">Baseplate J like protein</fullName>
    </submittedName>
</protein>
<accession>A0A8S5MRW0</accession>
<dbReference type="PANTHER" id="PTHR37829:SF3">
    <property type="entry name" value="PROTEIN JAYE-RELATED"/>
    <property type="match status" value="1"/>
</dbReference>
<dbReference type="InterPro" id="IPR058530">
    <property type="entry name" value="Baseplate_J-like_C"/>
</dbReference>
<dbReference type="PANTHER" id="PTHR37829">
    <property type="entry name" value="PHAGE-LIKE ELEMENT PBSX PROTEIN XKDT"/>
    <property type="match status" value="1"/>
</dbReference>
<organism evidence="2">
    <name type="scientific">Siphoviridae sp. ctD6g5</name>
    <dbReference type="NCBI Taxonomy" id="2826196"/>
    <lineage>
        <taxon>Viruses</taxon>
        <taxon>Duplodnaviria</taxon>
        <taxon>Heunggongvirae</taxon>
        <taxon>Uroviricota</taxon>
        <taxon>Caudoviricetes</taxon>
    </lineage>
</organism>
<name>A0A8S5MRW0_9CAUD</name>
<evidence type="ECO:0000313" key="2">
    <source>
        <dbReference type="EMBL" id="DAD84948.1"/>
    </source>
</evidence>
<dbReference type="EMBL" id="BK014970">
    <property type="protein sequence ID" value="DAD84948.1"/>
    <property type="molecule type" value="Genomic_DNA"/>
</dbReference>
<dbReference type="InterPro" id="IPR052399">
    <property type="entry name" value="Phage_Baseplate_Assmbl_Protein"/>
</dbReference>
<sequence length="400" mass="44518">MYEDMTYEILLKRMLGRVPDNMDKRESSLIWDTHSSTAVELQNLYIGLDVMIANSYGDTAARDFLILLCKDRGIIPESATHAVLKGEFIPSNIDVLGQRFNIGEINYIVTEKIADGIYKVECEELGNIGNQYLGEMIPMEYIKGLQTACLTGILIPGEDEEDTEKLRKRYFDSFGEQAFGGNRADYLAKVRKIEGVGNCKITRVWNSEFNPAEMIPSADVTKWYKTICNSLEDGVKQWLTAVYQNASNKKLTVGGTVLVTVVNSYDYGEVSDVLISQIQTELDPEENAGEGYGIAPIGHVVRVKSATPVVINIKTTLTYENGYSWSKLQTSVEKVIQEYLLELRKEWADASVTVVRISQIEARILSINGIIDAVGTTVNESTENISLGTYEIPVFGGIIV</sequence>
<reference evidence="2" key="1">
    <citation type="journal article" date="2021" name="Proc. Natl. Acad. Sci. U.S.A.">
        <title>A Catalog of Tens of Thousands of Viruses from Human Metagenomes Reveals Hidden Associations with Chronic Diseases.</title>
        <authorList>
            <person name="Tisza M.J."/>
            <person name="Buck C.B."/>
        </authorList>
    </citation>
    <scope>NUCLEOTIDE SEQUENCE</scope>
    <source>
        <strain evidence="2">CtD6g5</strain>
    </source>
</reference>
<proteinExistence type="predicted"/>
<feature type="domain" description="Baseplate J-like C-terminal" evidence="1">
    <location>
        <begin position="311"/>
        <end position="399"/>
    </location>
</feature>